<keyword evidence="2" id="KW-0328">Glycosyltransferase</keyword>
<proteinExistence type="predicted"/>
<dbReference type="GO" id="GO:0005886">
    <property type="term" value="C:plasma membrane"/>
    <property type="evidence" value="ECO:0007669"/>
    <property type="project" value="TreeGrafter"/>
</dbReference>
<evidence type="ECO:0000256" key="4">
    <source>
        <dbReference type="ARBA" id="ARBA00022692"/>
    </source>
</evidence>
<organism evidence="7 8">
    <name type="scientific">Bartonella vinsonii</name>
    <name type="common">Rochalimaea vinsonii</name>
    <dbReference type="NCBI Taxonomy" id="33047"/>
    <lineage>
        <taxon>Bacteria</taxon>
        <taxon>Pseudomonadati</taxon>
        <taxon>Pseudomonadota</taxon>
        <taxon>Alphaproteobacteria</taxon>
        <taxon>Hyphomicrobiales</taxon>
        <taxon>Bartonellaceae</taxon>
        <taxon>Bartonella</taxon>
    </lineage>
</organism>
<evidence type="ECO:0000256" key="3">
    <source>
        <dbReference type="ARBA" id="ARBA00022679"/>
    </source>
</evidence>
<evidence type="ECO:0000256" key="5">
    <source>
        <dbReference type="ARBA" id="ARBA00022989"/>
    </source>
</evidence>
<keyword evidence="3" id="KW-0808">Transferase</keyword>
<dbReference type="Proteomes" id="UP000274201">
    <property type="component" value="Chromosome"/>
</dbReference>
<comment type="subcellular location">
    <subcellularLocation>
        <location evidence="1">Membrane</location>
        <topology evidence="1">Multi-pass membrane protein</topology>
    </subcellularLocation>
</comment>
<dbReference type="PANTHER" id="PTHR43867">
    <property type="entry name" value="CELLULOSE SYNTHASE CATALYTIC SUBUNIT A [UDP-FORMING]"/>
    <property type="match status" value="1"/>
</dbReference>
<evidence type="ECO:0000256" key="2">
    <source>
        <dbReference type="ARBA" id="ARBA00022676"/>
    </source>
</evidence>
<dbReference type="SUPFAM" id="SSF53448">
    <property type="entry name" value="Nucleotide-diphospho-sugar transferases"/>
    <property type="match status" value="1"/>
</dbReference>
<reference evidence="7 8" key="1">
    <citation type="submission" date="2018-12" db="EMBL/GenBank/DDBJ databases">
        <authorList>
            <consortium name="Pathogen Informatics"/>
        </authorList>
    </citation>
    <scope>NUCLEOTIDE SEQUENCE [LARGE SCALE GENOMIC DNA]</scope>
    <source>
        <strain evidence="7 8">NCTC12905</strain>
    </source>
</reference>
<evidence type="ECO:0000256" key="1">
    <source>
        <dbReference type="ARBA" id="ARBA00004141"/>
    </source>
</evidence>
<dbReference type="GO" id="GO:0016758">
    <property type="term" value="F:hexosyltransferase activity"/>
    <property type="evidence" value="ECO:0007669"/>
    <property type="project" value="TreeGrafter"/>
</dbReference>
<evidence type="ECO:0000313" key="7">
    <source>
        <dbReference type="EMBL" id="VEJ44691.1"/>
    </source>
</evidence>
<dbReference type="AlphaFoldDB" id="A0A3S4Z3A3"/>
<evidence type="ECO:0000256" key="6">
    <source>
        <dbReference type="ARBA" id="ARBA00023136"/>
    </source>
</evidence>
<keyword evidence="4" id="KW-0812">Transmembrane</keyword>
<evidence type="ECO:0000313" key="8">
    <source>
        <dbReference type="Proteomes" id="UP000274201"/>
    </source>
</evidence>
<dbReference type="EMBL" id="LR134529">
    <property type="protein sequence ID" value="VEJ44691.1"/>
    <property type="molecule type" value="Genomic_DNA"/>
</dbReference>
<keyword evidence="5" id="KW-1133">Transmembrane helix</keyword>
<accession>A0A3S4Z3A3</accession>
<dbReference type="InterPro" id="IPR050321">
    <property type="entry name" value="Glycosyltr_2/OpgH_subfam"/>
</dbReference>
<dbReference type="PANTHER" id="PTHR43867:SF2">
    <property type="entry name" value="CELLULOSE SYNTHASE CATALYTIC SUBUNIT A [UDP-FORMING]"/>
    <property type="match status" value="1"/>
</dbReference>
<name>A0A3S4Z3A3_BARVI</name>
<dbReference type="InterPro" id="IPR029044">
    <property type="entry name" value="Nucleotide-diphossugar_trans"/>
</dbReference>
<gene>
    <name evidence="7" type="ORF">NCTC12905_00329</name>
</gene>
<protein>
    <submittedName>
        <fullName evidence="7">Cellobiose phosphorylase</fullName>
    </submittedName>
</protein>
<keyword evidence="6" id="KW-0472">Membrane</keyword>
<sequence length="230" mass="26583">MGWERKCGKLHELNLLLRGHKNTSFYLPNPHLPMDCRFVMTLDSDTRLTPERVTKLVGKLNHTLNLPTFDPHNEKVVKGYSILQPRITPSLTTGKTTSILQRIFSTNRGIDPYVFAVSDTYQDLLGEETFVGKGLYNIDAFQQALDDKIKENTVLSHDLLEGGYARTALVSTVEVIEDYPTAYNIDVMRHHRWVRSDWQLLPYLFPPYKISSTTRWKMQDNLRRSLTPLM</sequence>